<accession>A0A9P9ALZ6</accession>
<reference evidence="7 8" key="1">
    <citation type="journal article" date="2021" name="Nat. Commun.">
        <title>Genetic determinants of endophytism in the Arabidopsis root mycobiome.</title>
        <authorList>
            <person name="Mesny F."/>
            <person name="Miyauchi S."/>
            <person name="Thiergart T."/>
            <person name="Pickel B."/>
            <person name="Atanasova L."/>
            <person name="Karlsson M."/>
            <person name="Huettel B."/>
            <person name="Barry K.W."/>
            <person name="Haridas S."/>
            <person name="Chen C."/>
            <person name="Bauer D."/>
            <person name="Andreopoulos W."/>
            <person name="Pangilinan J."/>
            <person name="LaButti K."/>
            <person name="Riley R."/>
            <person name="Lipzen A."/>
            <person name="Clum A."/>
            <person name="Drula E."/>
            <person name="Henrissat B."/>
            <person name="Kohler A."/>
            <person name="Grigoriev I.V."/>
            <person name="Martin F.M."/>
            <person name="Hacquard S."/>
        </authorList>
    </citation>
    <scope>NUCLEOTIDE SEQUENCE [LARGE SCALE GENOMIC DNA]</scope>
    <source>
        <strain evidence="7 8">MPI-CAGE-CH-0241</strain>
    </source>
</reference>
<evidence type="ECO:0000256" key="3">
    <source>
        <dbReference type="ARBA" id="ARBA00022989"/>
    </source>
</evidence>
<proteinExistence type="predicted"/>
<dbReference type="GO" id="GO:0016491">
    <property type="term" value="F:oxidoreductase activity"/>
    <property type="evidence" value="ECO:0007669"/>
    <property type="project" value="InterPro"/>
</dbReference>
<dbReference type="GO" id="GO:0005506">
    <property type="term" value="F:iron ion binding"/>
    <property type="evidence" value="ECO:0007669"/>
    <property type="project" value="InterPro"/>
</dbReference>
<organism evidence="7 8">
    <name type="scientific">Thelonectria olida</name>
    <dbReference type="NCBI Taxonomy" id="1576542"/>
    <lineage>
        <taxon>Eukaryota</taxon>
        <taxon>Fungi</taxon>
        <taxon>Dikarya</taxon>
        <taxon>Ascomycota</taxon>
        <taxon>Pezizomycotina</taxon>
        <taxon>Sordariomycetes</taxon>
        <taxon>Hypocreomycetidae</taxon>
        <taxon>Hypocreales</taxon>
        <taxon>Nectriaceae</taxon>
        <taxon>Thelonectria</taxon>
    </lineage>
</organism>
<name>A0A9P9ALZ6_9HYPO</name>
<dbReference type="Proteomes" id="UP000777438">
    <property type="component" value="Unassembled WGS sequence"/>
</dbReference>
<protein>
    <submittedName>
        <fullName evidence="7">Fatty acid hydroxylase superfamily-domain-containing protein</fullName>
    </submittedName>
</protein>
<dbReference type="InterPro" id="IPR050307">
    <property type="entry name" value="Sterol_Desaturase_Related"/>
</dbReference>
<dbReference type="AlphaFoldDB" id="A0A9P9ALZ6"/>
<evidence type="ECO:0000256" key="4">
    <source>
        <dbReference type="ARBA" id="ARBA00023136"/>
    </source>
</evidence>
<dbReference type="InterPro" id="IPR006694">
    <property type="entry name" value="Fatty_acid_hydroxylase"/>
</dbReference>
<keyword evidence="2 5" id="KW-0812">Transmembrane</keyword>
<evidence type="ECO:0000256" key="1">
    <source>
        <dbReference type="ARBA" id="ARBA00004370"/>
    </source>
</evidence>
<evidence type="ECO:0000313" key="8">
    <source>
        <dbReference type="Proteomes" id="UP000777438"/>
    </source>
</evidence>
<keyword evidence="4 5" id="KW-0472">Membrane</keyword>
<dbReference type="PANTHER" id="PTHR11863">
    <property type="entry name" value="STEROL DESATURASE"/>
    <property type="match status" value="1"/>
</dbReference>
<evidence type="ECO:0000256" key="2">
    <source>
        <dbReference type="ARBA" id="ARBA00022692"/>
    </source>
</evidence>
<dbReference type="Pfam" id="PF04116">
    <property type="entry name" value="FA_hydroxylase"/>
    <property type="match status" value="1"/>
</dbReference>
<comment type="caution">
    <text evidence="7">The sequence shown here is derived from an EMBL/GenBank/DDBJ whole genome shotgun (WGS) entry which is preliminary data.</text>
</comment>
<keyword evidence="3 5" id="KW-1133">Transmembrane helix</keyword>
<feature type="domain" description="Fatty acid hydroxylase" evidence="6">
    <location>
        <begin position="116"/>
        <end position="238"/>
    </location>
</feature>
<sequence>MAETWNHIVLNYSPYTIEIVGSFIVQLIFWWIPSVIYISLDTIAPSFAEKHKIQPAPKQPTAAQVWEAVVVSIRNQALVLALQTGLSLVSLSQGQPSTFQITTSPPSAADFLRDFILSLIGREILFYYSHRLFHVPYLYRRIHKTHHKFKAPVSFASQYAHPVEHIVANMLPIALPPALLHTHIFTMWAFLAWQLIETATVHSGYDFFGGAARRHDRHHERFDVEFGGMAWLDWFHGTDEKGAAEKRKMN</sequence>
<evidence type="ECO:0000313" key="7">
    <source>
        <dbReference type="EMBL" id="KAH6876595.1"/>
    </source>
</evidence>
<evidence type="ECO:0000259" key="6">
    <source>
        <dbReference type="Pfam" id="PF04116"/>
    </source>
</evidence>
<gene>
    <name evidence="7" type="ORF">B0T10DRAFT_465173</name>
</gene>
<evidence type="ECO:0000256" key="5">
    <source>
        <dbReference type="SAM" id="Phobius"/>
    </source>
</evidence>
<keyword evidence="8" id="KW-1185">Reference proteome</keyword>
<dbReference type="GO" id="GO:0016020">
    <property type="term" value="C:membrane"/>
    <property type="evidence" value="ECO:0007669"/>
    <property type="project" value="UniProtKB-SubCell"/>
</dbReference>
<dbReference type="OrthoDB" id="408954at2759"/>
<dbReference type="EMBL" id="JAGPYM010000034">
    <property type="protein sequence ID" value="KAH6876595.1"/>
    <property type="molecule type" value="Genomic_DNA"/>
</dbReference>
<dbReference type="GO" id="GO:0008610">
    <property type="term" value="P:lipid biosynthetic process"/>
    <property type="evidence" value="ECO:0007669"/>
    <property type="project" value="InterPro"/>
</dbReference>
<comment type="subcellular location">
    <subcellularLocation>
        <location evidence="1">Membrane</location>
    </subcellularLocation>
</comment>
<feature type="transmembrane region" description="Helical" evidence="5">
    <location>
        <begin position="20"/>
        <end position="40"/>
    </location>
</feature>